<proteinExistence type="predicted"/>
<dbReference type="KEGG" id="clup:CLUP02_07623"/>
<sequence length="88" mass="10025">MAYDAVRPSPFHVLDPNGCPSNRVPPALLDSNWTGSRIRFQQFRPVVVHDFWCPETSSRASWIEEGGVIWHPVPKTIQYRQHGSLANI</sequence>
<name>A0A9Q8SRC2_9PEZI</name>
<dbReference type="Proteomes" id="UP000830671">
    <property type="component" value="Chromosome 4"/>
</dbReference>
<organism evidence="1 2">
    <name type="scientific">Colletotrichum lupini</name>
    <dbReference type="NCBI Taxonomy" id="145971"/>
    <lineage>
        <taxon>Eukaryota</taxon>
        <taxon>Fungi</taxon>
        <taxon>Dikarya</taxon>
        <taxon>Ascomycota</taxon>
        <taxon>Pezizomycotina</taxon>
        <taxon>Sordariomycetes</taxon>
        <taxon>Hypocreomycetidae</taxon>
        <taxon>Glomerellales</taxon>
        <taxon>Glomerellaceae</taxon>
        <taxon>Colletotrichum</taxon>
        <taxon>Colletotrichum acutatum species complex</taxon>
    </lineage>
</organism>
<keyword evidence="2" id="KW-1185">Reference proteome</keyword>
<evidence type="ECO:0000313" key="2">
    <source>
        <dbReference type="Proteomes" id="UP000830671"/>
    </source>
</evidence>
<dbReference type="EMBL" id="CP019476">
    <property type="protein sequence ID" value="UQC82137.1"/>
    <property type="molecule type" value="Genomic_DNA"/>
</dbReference>
<protein>
    <submittedName>
        <fullName evidence="1">Uncharacterized protein</fullName>
    </submittedName>
</protein>
<reference evidence="1" key="1">
    <citation type="journal article" date="2021" name="Mol. Plant Microbe Interact.">
        <title>Complete Genome Sequence of the Plant-Pathogenic Fungus Colletotrichum lupini.</title>
        <authorList>
            <person name="Baroncelli R."/>
            <person name="Pensec F."/>
            <person name="Da Lio D."/>
            <person name="Boufleur T."/>
            <person name="Vicente I."/>
            <person name="Sarrocco S."/>
            <person name="Picot A."/>
            <person name="Baraldi E."/>
            <person name="Sukno S."/>
            <person name="Thon M."/>
            <person name="Le Floch G."/>
        </authorList>
    </citation>
    <scope>NUCLEOTIDE SEQUENCE</scope>
    <source>
        <strain evidence="1">IMI 504893</strain>
    </source>
</reference>
<dbReference type="GeneID" id="73341627"/>
<gene>
    <name evidence="1" type="ORF">CLUP02_07623</name>
</gene>
<accession>A0A9Q8SRC2</accession>
<dbReference type="AlphaFoldDB" id="A0A9Q8SRC2"/>
<dbReference type="RefSeq" id="XP_049143760.1">
    <property type="nucleotide sequence ID" value="XM_049286617.1"/>
</dbReference>
<evidence type="ECO:0000313" key="1">
    <source>
        <dbReference type="EMBL" id="UQC82137.1"/>
    </source>
</evidence>